<reference evidence="3 4" key="1">
    <citation type="submission" date="2023-10" db="EMBL/GenBank/DDBJ databases">
        <title>Microbacterium xanthum sp. nov., isolated from seaweed.</title>
        <authorList>
            <person name="Lee S.D."/>
        </authorList>
    </citation>
    <scope>NUCLEOTIDE SEQUENCE [LARGE SCALE GENOMIC DNA]</scope>
    <source>
        <strain evidence="3 4">KCTC 19124</strain>
    </source>
</reference>
<comment type="similarity">
    <text evidence="1">Belongs to the cycloisomerase 2 family.</text>
</comment>
<dbReference type="RefSeq" id="WP_194423336.1">
    <property type="nucleotide sequence ID" value="NZ_BAAAPT010000001.1"/>
</dbReference>
<evidence type="ECO:0000256" key="2">
    <source>
        <dbReference type="SAM" id="MobiDB-lite"/>
    </source>
</evidence>
<dbReference type="InterPro" id="IPR011048">
    <property type="entry name" value="Haem_d1_sf"/>
</dbReference>
<keyword evidence="4" id="KW-1185">Reference proteome</keyword>
<evidence type="ECO:0000256" key="1">
    <source>
        <dbReference type="ARBA" id="ARBA00005564"/>
    </source>
</evidence>
<dbReference type="InterPro" id="IPR019405">
    <property type="entry name" value="Lactonase_7-beta_prop"/>
</dbReference>
<dbReference type="PANTHER" id="PTHR30344:SF1">
    <property type="entry name" value="6-PHOSPHOGLUCONOLACTONASE"/>
    <property type="match status" value="1"/>
</dbReference>
<protein>
    <submittedName>
        <fullName evidence="3">Beta-propeller fold lactonase family protein</fullName>
    </submittedName>
</protein>
<gene>
    <name evidence="3" type="ORF">R2Q92_02250</name>
</gene>
<dbReference type="SUPFAM" id="SSF51004">
    <property type="entry name" value="C-terminal (heme d1) domain of cytochrome cd1-nitrite reductase"/>
    <property type="match status" value="1"/>
</dbReference>
<dbReference type="InterPro" id="IPR050282">
    <property type="entry name" value="Cycloisomerase_2"/>
</dbReference>
<organism evidence="3 4">
    <name type="scientific">Microbacterium aquimaris</name>
    <dbReference type="NCBI Taxonomy" id="459816"/>
    <lineage>
        <taxon>Bacteria</taxon>
        <taxon>Bacillati</taxon>
        <taxon>Actinomycetota</taxon>
        <taxon>Actinomycetes</taxon>
        <taxon>Micrococcales</taxon>
        <taxon>Microbacteriaceae</taxon>
        <taxon>Microbacterium</taxon>
    </lineage>
</organism>
<dbReference type="Proteomes" id="UP001291912">
    <property type="component" value="Unassembled WGS sequence"/>
</dbReference>
<dbReference type="EMBL" id="JAWJYN010000001">
    <property type="protein sequence ID" value="MDZ8160640.1"/>
    <property type="molecule type" value="Genomic_DNA"/>
</dbReference>
<accession>A0ABU5N3H8</accession>
<feature type="region of interest" description="Disordered" evidence="2">
    <location>
        <begin position="335"/>
        <end position="363"/>
    </location>
</feature>
<evidence type="ECO:0000313" key="4">
    <source>
        <dbReference type="Proteomes" id="UP001291912"/>
    </source>
</evidence>
<comment type="caution">
    <text evidence="3">The sequence shown here is derived from an EMBL/GenBank/DDBJ whole genome shotgun (WGS) entry which is preliminary data.</text>
</comment>
<dbReference type="PANTHER" id="PTHR30344">
    <property type="entry name" value="6-PHOSPHOGLUCONOLACTONASE-RELATED"/>
    <property type="match status" value="1"/>
</dbReference>
<dbReference type="Pfam" id="PF10282">
    <property type="entry name" value="Lactonase"/>
    <property type="match status" value="1"/>
</dbReference>
<proteinExistence type="inferred from homology"/>
<evidence type="ECO:0000313" key="3">
    <source>
        <dbReference type="EMBL" id="MDZ8160640.1"/>
    </source>
</evidence>
<dbReference type="Gene3D" id="2.130.10.10">
    <property type="entry name" value="YVTN repeat-like/Quinoprotein amine dehydrogenase"/>
    <property type="match status" value="1"/>
</dbReference>
<name>A0ABU5N3H8_9MICO</name>
<sequence length="363" mass="37988">MRLFTGGYTADMGGQATGIGMLQAGSSDSAFVDGALGFGGEVVAADSPSWLAAHPTRDVIYATLEKTGAVQAYTRTGESTLAPLGDPVPAGEATCHVAVAPDGRELLASCWGDGGVVRMMLDADGRPSDPRRAPAASDPYDAEPDFDAIRAQVLGAAAEDAGEDPVSRPSRAHEARYLADGTVVTTDLGLDLVRIWRPVEGRLRAHQQVALPRGCGPRHTAWHPSGHLYVVTEFSGEVFVLAPDATGSWRVLGGVPLGALPGDTGAEIALGRDGSFVYAGLRGSDTMAVLRVRGGGDALEPAALVETGVAWPRHHIVVRDTLLVEGERSHEVVSSTLDPRTGVPGRIRHRTTVPSPTHLLPVR</sequence>
<dbReference type="InterPro" id="IPR015943">
    <property type="entry name" value="WD40/YVTN_repeat-like_dom_sf"/>
</dbReference>